<dbReference type="AlphaFoldDB" id="A0AAX1XG37"/>
<dbReference type="GO" id="GO:0004630">
    <property type="term" value="F:phospholipase D activity"/>
    <property type="evidence" value="ECO:0007669"/>
    <property type="project" value="UniProtKB-EC"/>
</dbReference>
<evidence type="ECO:0000256" key="4">
    <source>
        <dbReference type="ARBA" id="ARBA00022801"/>
    </source>
</evidence>
<organism evidence="8 9">
    <name type="scientific">Vibrio diabolicus</name>
    <dbReference type="NCBI Taxonomy" id="50719"/>
    <lineage>
        <taxon>Bacteria</taxon>
        <taxon>Pseudomonadati</taxon>
        <taxon>Pseudomonadota</taxon>
        <taxon>Gammaproteobacteria</taxon>
        <taxon>Vibrionales</taxon>
        <taxon>Vibrionaceae</taxon>
        <taxon>Vibrio</taxon>
        <taxon>Vibrio diabolicus subgroup</taxon>
    </lineage>
</organism>
<evidence type="ECO:0000313" key="8">
    <source>
        <dbReference type="EMBL" id="RPB31647.1"/>
    </source>
</evidence>
<evidence type="ECO:0000256" key="3">
    <source>
        <dbReference type="ARBA" id="ARBA00012027"/>
    </source>
</evidence>
<keyword evidence="6" id="KW-0443">Lipid metabolism</keyword>
<sequence>MKISQDVFNLANDVLKFPFDDCDEHDFLDRQEEHVWAYIQIVDRFLSCVKRIPDDALQADVRSVNTNIRHMWAAKALRTQVMTVIDHLNELAAKPDSGFYRVEDTMFEQYFESQKVEILNAISSASFCIWVAVAWFTDKELADALISKAREGLNVRVVMNNDRINDYIGRYLEGKVELIAADPERRLMHHKFCIVDLKLVLHGSFNWTKRANSNNETLSLNRSAELAEEFSQEFVQLVHQCKFV</sequence>
<evidence type="ECO:0000259" key="7">
    <source>
        <dbReference type="PROSITE" id="PS50035"/>
    </source>
</evidence>
<dbReference type="Proteomes" id="UP000283878">
    <property type="component" value="Unassembled WGS sequence"/>
</dbReference>
<proteinExistence type="inferred from homology"/>
<comment type="catalytic activity">
    <reaction evidence="1">
        <text>a 1,2-diacyl-sn-glycero-3-phosphocholine + H2O = a 1,2-diacyl-sn-glycero-3-phosphate + choline + H(+)</text>
        <dbReference type="Rhea" id="RHEA:14445"/>
        <dbReference type="ChEBI" id="CHEBI:15354"/>
        <dbReference type="ChEBI" id="CHEBI:15377"/>
        <dbReference type="ChEBI" id="CHEBI:15378"/>
        <dbReference type="ChEBI" id="CHEBI:57643"/>
        <dbReference type="ChEBI" id="CHEBI:58608"/>
        <dbReference type="EC" id="3.1.4.4"/>
    </reaction>
</comment>
<dbReference type="InterPro" id="IPR025202">
    <property type="entry name" value="PLD-like_dom"/>
</dbReference>
<dbReference type="GO" id="GO:0016891">
    <property type="term" value="F:RNA endonuclease activity producing 5'-phosphomonoesters, hydrolytic mechanism"/>
    <property type="evidence" value="ECO:0007669"/>
    <property type="project" value="TreeGrafter"/>
</dbReference>
<evidence type="ECO:0000256" key="5">
    <source>
        <dbReference type="ARBA" id="ARBA00022963"/>
    </source>
</evidence>
<feature type="domain" description="PLD phosphodiesterase" evidence="7">
    <location>
        <begin position="184"/>
        <end position="211"/>
    </location>
</feature>
<evidence type="ECO:0000256" key="1">
    <source>
        <dbReference type="ARBA" id="ARBA00000798"/>
    </source>
</evidence>
<dbReference type="InterPro" id="IPR051406">
    <property type="entry name" value="PLD_domain"/>
</dbReference>
<dbReference type="PROSITE" id="PS50035">
    <property type="entry name" value="PLD"/>
    <property type="match status" value="1"/>
</dbReference>
<comment type="similarity">
    <text evidence="2">Belongs to the phospholipase D family.</text>
</comment>
<dbReference type="EC" id="3.1.4.4" evidence="3"/>
<evidence type="ECO:0000313" key="9">
    <source>
        <dbReference type="Proteomes" id="UP000283878"/>
    </source>
</evidence>
<dbReference type="InterPro" id="IPR001736">
    <property type="entry name" value="PLipase_D/transphosphatidylase"/>
</dbReference>
<keyword evidence="4" id="KW-0378">Hydrolase</keyword>
<reference evidence="8 9" key="1">
    <citation type="journal article" date="2018" name="AMB Express">
        <title>Occurrence and significance of pathogenicity and fitness islands in environmental vibrios.</title>
        <authorList>
            <person name="Klein S."/>
            <person name="Pipes S."/>
            <person name="Lovell C.R."/>
        </authorList>
    </citation>
    <scope>NUCLEOTIDE SEQUENCE [LARGE SCALE GENOMIC DNA]</scope>
    <source>
        <strain evidence="8 9">JBS-8-11-1</strain>
    </source>
</reference>
<comment type="caution">
    <text evidence="8">The sequence shown here is derived from an EMBL/GenBank/DDBJ whole genome shotgun (WGS) entry which is preliminary data.</text>
</comment>
<gene>
    <name evidence="8" type="ORF">CYQ91_24265</name>
</gene>
<name>A0AAX1XG37_9VIBR</name>
<evidence type="ECO:0000256" key="6">
    <source>
        <dbReference type="ARBA" id="ARBA00023098"/>
    </source>
</evidence>
<dbReference type="GO" id="GO:0006793">
    <property type="term" value="P:phosphorus metabolic process"/>
    <property type="evidence" value="ECO:0007669"/>
    <property type="project" value="UniProtKB-ARBA"/>
</dbReference>
<dbReference type="SUPFAM" id="SSF56024">
    <property type="entry name" value="Phospholipase D/nuclease"/>
    <property type="match status" value="1"/>
</dbReference>
<dbReference type="Gene3D" id="3.30.870.10">
    <property type="entry name" value="Endonuclease Chain A"/>
    <property type="match status" value="1"/>
</dbReference>
<dbReference type="RefSeq" id="WP_025789455.1">
    <property type="nucleotide sequence ID" value="NZ_JBBMIG010000041.1"/>
</dbReference>
<dbReference type="PANTHER" id="PTHR43856:SF1">
    <property type="entry name" value="MITOCHONDRIAL CARDIOLIPIN HYDROLASE"/>
    <property type="match status" value="1"/>
</dbReference>
<dbReference type="CDD" id="cd09174">
    <property type="entry name" value="PLDc_Nuc_like_unchar2"/>
    <property type="match status" value="1"/>
</dbReference>
<dbReference type="Pfam" id="PF13091">
    <property type="entry name" value="PLDc_2"/>
    <property type="match status" value="1"/>
</dbReference>
<protein>
    <recommendedName>
        <fullName evidence="3">phospholipase D</fullName>
        <ecNumber evidence="3">3.1.4.4</ecNumber>
    </recommendedName>
</protein>
<dbReference type="GO" id="GO:0016042">
    <property type="term" value="P:lipid catabolic process"/>
    <property type="evidence" value="ECO:0007669"/>
    <property type="project" value="UniProtKB-KW"/>
</dbReference>
<accession>A0AAX1XG37</accession>
<keyword evidence="5" id="KW-0442">Lipid degradation</keyword>
<dbReference type="EMBL" id="PKPZ01000051">
    <property type="protein sequence ID" value="RPB31647.1"/>
    <property type="molecule type" value="Genomic_DNA"/>
</dbReference>
<evidence type="ECO:0000256" key="2">
    <source>
        <dbReference type="ARBA" id="ARBA00008664"/>
    </source>
</evidence>
<dbReference type="PANTHER" id="PTHR43856">
    <property type="entry name" value="CARDIOLIPIN HYDROLASE"/>
    <property type="match status" value="1"/>
</dbReference>